<dbReference type="GO" id="GO:0032259">
    <property type="term" value="P:methylation"/>
    <property type="evidence" value="ECO:0007669"/>
    <property type="project" value="UniProtKB-KW"/>
</dbReference>
<comment type="caution">
    <text evidence="2">The sequence shown here is derived from an EMBL/GenBank/DDBJ whole genome shotgun (WGS) entry which is preliminary data.</text>
</comment>
<proteinExistence type="predicted"/>
<dbReference type="InterPro" id="IPR013216">
    <property type="entry name" value="Methyltransf_11"/>
</dbReference>
<dbReference type="Pfam" id="PF08241">
    <property type="entry name" value="Methyltransf_11"/>
    <property type="match status" value="1"/>
</dbReference>
<dbReference type="EMBL" id="JBHUMY010000016">
    <property type="protein sequence ID" value="MFD2661828.1"/>
    <property type="molecule type" value="Genomic_DNA"/>
</dbReference>
<keyword evidence="2" id="KW-0808">Transferase</keyword>
<evidence type="ECO:0000313" key="2">
    <source>
        <dbReference type="EMBL" id="MFD2661828.1"/>
    </source>
</evidence>
<accession>A0ABW5QZ68</accession>
<dbReference type="SUPFAM" id="SSF53335">
    <property type="entry name" value="S-adenosyl-L-methionine-dependent methyltransferases"/>
    <property type="match status" value="1"/>
</dbReference>
<dbReference type="Proteomes" id="UP001597493">
    <property type="component" value="Unassembled WGS sequence"/>
</dbReference>
<keyword evidence="3" id="KW-1185">Reference proteome</keyword>
<dbReference type="RefSeq" id="WP_379275166.1">
    <property type="nucleotide sequence ID" value="NZ_JBHUGT010000042.1"/>
</dbReference>
<dbReference type="Gene3D" id="3.40.50.150">
    <property type="entry name" value="Vaccinia Virus protein VP39"/>
    <property type="match status" value="1"/>
</dbReference>
<organism evidence="2 3">
    <name type="scientific">Paenibacillus thailandensis</name>
    <dbReference type="NCBI Taxonomy" id="393250"/>
    <lineage>
        <taxon>Bacteria</taxon>
        <taxon>Bacillati</taxon>
        <taxon>Bacillota</taxon>
        <taxon>Bacilli</taxon>
        <taxon>Bacillales</taxon>
        <taxon>Paenibacillaceae</taxon>
        <taxon>Paenibacillus</taxon>
    </lineage>
</organism>
<protein>
    <submittedName>
        <fullName evidence="2">Methyltransferase domain-containing protein</fullName>
    </submittedName>
</protein>
<name>A0ABW5QZ68_9BACL</name>
<evidence type="ECO:0000259" key="1">
    <source>
        <dbReference type="Pfam" id="PF08241"/>
    </source>
</evidence>
<evidence type="ECO:0000313" key="3">
    <source>
        <dbReference type="Proteomes" id="UP001597493"/>
    </source>
</evidence>
<dbReference type="GO" id="GO:0008168">
    <property type="term" value="F:methyltransferase activity"/>
    <property type="evidence" value="ECO:0007669"/>
    <property type="project" value="UniProtKB-KW"/>
</dbReference>
<reference evidence="3" key="1">
    <citation type="journal article" date="2019" name="Int. J. Syst. Evol. Microbiol.">
        <title>The Global Catalogue of Microorganisms (GCM) 10K type strain sequencing project: providing services to taxonomists for standard genome sequencing and annotation.</title>
        <authorList>
            <consortium name="The Broad Institute Genomics Platform"/>
            <consortium name="The Broad Institute Genome Sequencing Center for Infectious Disease"/>
            <person name="Wu L."/>
            <person name="Ma J."/>
        </authorList>
    </citation>
    <scope>NUCLEOTIDE SEQUENCE [LARGE SCALE GENOMIC DNA]</scope>
    <source>
        <strain evidence="3">TISTR 1827</strain>
    </source>
</reference>
<gene>
    <name evidence="2" type="ORF">ACFSW5_16355</name>
</gene>
<dbReference type="InterPro" id="IPR029063">
    <property type="entry name" value="SAM-dependent_MTases_sf"/>
</dbReference>
<keyword evidence="2" id="KW-0489">Methyltransferase</keyword>
<sequence>MDIGVFNHISVESLYERLDSRWNSKHELKKYIHRIKFEKLLSHLTPGETLLDIGRGGSVDGVLGVLAAKKGLKVTISNVTQKNLLVIRKFAEEQGVIDEITFIECMPFDIPVPDNCFDNVIALHILEHLPNFEAGLQEIKRVSNKKAIIALPTCLNFCAISRLGGAHYFEYSWKSPFALIYGTLRLLIHAVRGDDGVEEDMEEFGVVTKHMWRFPWKMRAALIREGFIINKFGPDALPLPWFNAWLPLIRKLDRYGYAPLLREFGMGSHAIVEKINQKNYGKGEFQ</sequence>
<feature type="domain" description="Methyltransferase type 11" evidence="1">
    <location>
        <begin position="52"/>
        <end position="149"/>
    </location>
</feature>